<comment type="subcellular location">
    <subcellularLocation>
        <location evidence="1 12">Cell outer membrane</location>
        <topology evidence="1 12">Multi-pass membrane protein</topology>
    </subcellularLocation>
</comment>
<evidence type="ECO:0000256" key="11">
    <source>
        <dbReference type="ARBA" id="ARBA00023237"/>
    </source>
</evidence>
<keyword evidence="6" id="KW-0732">Signal</keyword>
<evidence type="ECO:0000256" key="10">
    <source>
        <dbReference type="ARBA" id="ARBA00023170"/>
    </source>
</evidence>
<evidence type="ECO:0000256" key="12">
    <source>
        <dbReference type="PROSITE-ProRule" id="PRU01360"/>
    </source>
</evidence>
<dbReference type="PANTHER" id="PTHR32552:SF83">
    <property type="entry name" value="BLR3904 PROTEIN"/>
    <property type="match status" value="1"/>
</dbReference>
<evidence type="ECO:0000313" key="16">
    <source>
        <dbReference type="EMBL" id="EKS33283.1"/>
    </source>
</evidence>
<protein>
    <recommendedName>
        <fullName evidence="18">TonB-dependent siderophore receptor</fullName>
    </recommendedName>
</protein>
<evidence type="ECO:0000259" key="14">
    <source>
        <dbReference type="Pfam" id="PF00593"/>
    </source>
</evidence>
<evidence type="ECO:0000256" key="4">
    <source>
        <dbReference type="ARBA" id="ARBA00022452"/>
    </source>
</evidence>
<dbReference type="CDD" id="cd01347">
    <property type="entry name" value="ligand_gated_channel"/>
    <property type="match status" value="1"/>
</dbReference>
<dbReference type="EMBL" id="AGWY01000013">
    <property type="protein sequence ID" value="EKS33283.1"/>
    <property type="molecule type" value="Genomic_DNA"/>
</dbReference>
<dbReference type="HOGENOM" id="CLU_008287_9_1_5"/>
<dbReference type="OrthoDB" id="9760333at2"/>
<evidence type="ECO:0000256" key="5">
    <source>
        <dbReference type="ARBA" id="ARBA00022692"/>
    </source>
</evidence>
<dbReference type="InterPro" id="IPR039426">
    <property type="entry name" value="TonB-dep_rcpt-like"/>
</dbReference>
<keyword evidence="9 12" id="KW-0472">Membrane</keyword>
<keyword evidence="4 12" id="KW-1134">Transmembrane beta strand</keyword>
<comment type="caution">
    <text evidence="16">The sequence shown here is derived from an EMBL/GenBank/DDBJ whole genome shotgun (WGS) entry which is preliminary data.</text>
</comment>
<proteinExistence type="inferred from homology"/>
<evidence type="ECO:0008006" key="18">
    <source>
        <dbReference type="Google" id="ProtNLM"/>
    </source>
</evidence>
<name>K8P4E6_9BRAD</name>
<dbReference type="InterPro" id="IPR012910">
    <property type="entry name" value="Plug_dom"/>
</dbReference>
<dbReference type="Pfam" id="PF00593">
    <property type="entry name" value="TonB_dep_Rec_b-barrel"/>
    <property type="match status" value="1"/>
</dbReference>
<organism evidence="16 17">
    <name type="scientific">Afipia clevelandensis ATCC 49720</name>
    <dbReference type="NCBI Taxonomy" id="883079"/>
    <lineage>
        <taxon>Bacteria</taxon>
        <taxon>Pseudomonadati</taxon>
        <taxon>Pseudomonadota</taxon>
        <taxon>Alphaproteobacteria</taxon>
        <taxon>Hyphomicrobiales</taxon>
        <taxon>Nitrobacteraceae</taxon>
        <taxon>Afipia</taxon>
    </lineage>
</organism>
<dbReference type="GO" id="GO:0009279">
    <property type="term" value="C:cell outer membrane"/>
    <property type="evidence" value="ECO:0007669"/>
    <property type="project" value="UniProtKB-SubCell"/>
</dbReference>
<keyword evidence="17" id="KW-1185">Reference proteome</keyword>
<comment type="similarity">
    <text evidence="2 12 13">Belongs to the TonB-dependent receptor family.</text>
</comment>
<dbReference type="Pfam" id="PF07715">
    <property type="entry name" value="Plug"/>
    <property type="match status" value="1"/>
</dbReference>
<dbReference type="AlphaFoldDB" id="K8P4E6"/>
<dbReference type="InterPro" id="IPR036942">
    <property type="entry name" value="Beta-barrel_TonB_sf"/>
</dbReference>
<keyword evidence="3 12" id="KW-0813">Transport</keyword>
<evidence type="ECO:0000256" key="8">
    <source>
        <dbReference type="ARBA" id="ARBA00023077"/>
    </source>
</evidence>
<feature type="domain" description="TonB-dependent receptor-like beta-barrel" evidence="14">
    <location>
        <begin position="312"/>
        <end position="769"/>
    </location>
</feature>
<evidence type="ECO:0000256" key="6">
    <source>
        <dbReference type="ARBA" id="ARBA00022729"/>
    </source>
</evidence>
<dbReference type="InterPro" id="IPR037066">
    <property type="entry name" value="Plug_dom_sf"/>
</dbReference>
<keyword evidence="8 13" id="KW-0798">TonB box</keyword>
<accession>K8P4E6</accession>
<keyword evidence="11 12" id="KW-0998">Cell outer membrane</keyword>
<keyword evidence="5 12" id="KW-0812">Transmembrane</keyword>
<dbReference type="SUPFAM" id="SSF56935">
    <property type="entry name" value="Porins"/>
    <property type="match status" value="1"/>
</dbReference>
<dbReference type="Proteomes" id="UP000001095">
    <property type="component" value="Unassembled WGS sequence"/>
</dbReference>
<evidence type="ECO:0000256" key="13">
    <source>
        <dbReference type="RuleBase" id="RU003357"/>
    </source>
</evidence>
<dbReference type="GO" id="GO:0015344">
    <property type="term" value="F:siderophore uptake transmembrane transporter activity"/>
    <property type="evidence" value="ECO:0007669"/>
    <property type="project" value="TreeGrafter"/>
</dbReference>
<evidence type="ECO:0000256" key="1">
    <source>
        <dbReference type="ARBA" id="ARBA00004571"/>
    </source>
</evidence>
<evidence type="ECO:0000259" key="15">
    <source>
        <dbReference type="Pfam" id="PF07715"/>
    </source>
</evidence>
<keyword evidence="10" id="KW-0675">Receptor</keyword>
<dbReference type="PROSITE" id="PS52016">
    <property type="entry name" value="TONB_DEPENDENT_REC_3"/>
    <property type="match status" value="1"/>
</dbReference>
<evidence type="ECO:0000256" key="7">
    <source>
        <dbReference type="ARBA" id="ARBA00023065"/>
    </source>
</evidence>
<evidence type="ECO:0000256" key="2">
    <source>
        <dbReference type="ARBA" id="ARBA00009810"/>
    </source>
</evidence>
<keyword evidence="7" id="KW-0406">Ion transport</keyword>
<dbReference type="InterPro" id="IPR000531">
    <property type="entry name" value="Beta-barrel_TonB"/>
</dbReference>
<dbReference type="Gene3D" id="2.40.170.20">
    <property type="entry name" value="TonB-dependent receptor, beta-barrel domain"/>
    <property type="match status" value="1"/>
</dbReference>
<sequence length="812" mass="87497">MRNRFNRVIKPKKAQKQGAIAASALQAEAAPPSSSPFIRASVRKPGTAMLGLASVMLATNAMAQEALPTIDVQETAGNGGGGYQASAPQVSRIPTPLLDTPQTVNVVTQQVLQEQRLTSMEDALRTVPGITFSAGEGGNQGDTPIIRGFAAKGDIFRDGIRDPGWYTRDLFNVDRVEVYKGPSAFAFGRGSTGGAINLVTKLPTNSPIPYIEGFVSGTTAGGYRTEVDAQGKKDNVTGRIAAMYQDMPTPDRDNVGVKRWGVAPSIKIDLNSETRAIVSYIYQGEESVPDYGVPYLPAPVRSPTTGALTSQGYYGNGQATTPIPVPRSNWYGVAGGPLADVVKTDTHIGTIKIERDLAPDLKISNATRFISNNRFAINTAPRSLGDNTNTPFANPLPAGMYNYPVDQMTIGRQHFQIETNNTLLTNQTDIGGKFYTGSLLHTFSAGFEATRETRYQQRARGVGPSGNASNLCDPAQLACRTSAYYPIDTSFGGYFGGWNTSLSTETTTIAAYAFDQIKLNEYFEVLGSIRQDHYVAEFGDPGNATPANRNLSRTDDMTSWRVGGVFHPTKNSSVYAAYGVSFNPSAEFGVLSSSVNNTASPLLDPEKNRTIEVGAKADFLNNKLSLTGAIFRIEKTNLRIPSDPSNTTAALVLDGLARVDGIELGIAGALTDKWQIFAGYSYLQSEIVRTSNLAELGRALPSTPHNNFNLWTSYAVTPDLTIGGGVQYQDDAFANTTNTAYVPAFWKFDAMAAYKVTKNSTLQLNVYNIGDAMYYAQYYAGHAVPASGRYAALSYRIRFEPDAAVIPAKIVK</sequence>
<dbReference type="FunFam" id="2.170.130.10:FF:000001">
    <property type="entry name" value="Catecholate siderophore TonB-dependent receptor"/>
    <property type="match status" value="1"/>
</dbReference>
<evidence type="ECO:0000313" key="17">
    <source>
        <dbReference type="Proteomes" id="UP000001095"/>
    </source>
</evidence>
<evidence type="ECO:0000256" key="9">
    <source>
        <dbReference type="ARBA" id="ARBA00023136"/>
    </source>
</evidence>
<dbReference type="RefSeq" id="WP_002714194.1">
    <property type="nucleotide sequence ID" value="NZ_KB375281.1"/>
</dbReference>
<evidence type="ECO:0000256" key="3">
    <source>
        <dbReference type="ARBA" id="ARBA00022448"/>
    </source>
</evidence>
<dbReference type="PATRIC" id="fig|883079.3.peg.3399"/>
<dbReference type="GO" id="GO:0015891">
    <property type="term" value="P:siderophore transport"/>
    <property type="evidence" value="ECO:0007669"/>
    <property type="project" value="UniProtKB-ARBA"/>
</dbReference>
<reference evidence="16 17" key="1">
    <citation type="submission" date="2012-04" db="EMBL/GenBank/DDBJ databases">
        <title>The Genome Sequence of Afipia clevelandensis ATCC 49720.</title>
        <authorList>
            <consortium name="The Broad Institute Genome Sequencing Platform"/>
            <person name="Earl A."/>
            <person name="Ward D."/>
            <person name="Feldgarden M."/>
            <person name="Gevers D."/>
            <person name="Huys G."/>
            <person name="Walker B."/>
            <person name="Young S.K."/>
            <person name="Zeng Q."/>
            <person name="Gargeya S."/>
            <person name="Fitzgerald M."/>
            <person name="Haas B."/>
            <person name="Abouelleil A."/>
            <person name="Alvarado L."/>
            <person name="Arachchi H.M."/>
            <person name="Berlin A."/>
            <person name="Chapman S.B."/>
            <person name="Goldberg J."/>
            <person name="Griggs A."/>
            <person name="Gujja S."/>
            <person name="Hansen M."/>
            <person name="Howarth C."/>
            <person name="Imamovic A."/>
            <person name="Larimer J."/>
            <person name="McCowen C."/>
            <person name="Montmayeur A."/>
            <person name="Murphy C."/>
            <person name="Neiman D."/>
            <person name="Pearson M."/>
            <person name="Priest M."/>
            <person name="Roberts A."/>
            <person name="Saif S."/>
            <person name="Shea T."/>
            <person name="Sisk P."/>
            <person name="Sykes S."/>
            <person name="Wortman J."/>
            <person name="Nusbaum C."/>
            <person name="Birren B."/>
        </authorList>
    </citation>
    <scope>NUCLEOTIDE SEQUENCE [LARGE SCALE GENOMIC DNA]</scope>
    <source>
        <strain evidence="16 17">ATCC 49720</strain>
    </source>
</reference>
<dbReference type="Gene3D" id="2.170.130.10">
    <property type="entry name" value="TonB-dependent receptor, plug domain"/>
    <property type="match status" value="1"/>
</dbReference>
<dbReference type="PANTHER" id="PTHR32552">
    <property type="entry name" value="FERRICHROME IRON RECEPTOR-RELATED"/>
    <property type="match status" value="1"/>
</dbReference>
<feature type="domain" description="TonB-dependent receptor plug" evidence="15">
    <location>
        <begin position="97"/>
        <end position="195"/>
    </location>
</feature>
<gene>
    <name evidence="16" type="ORF">HMPREF9696_03324</name>
</gene>